<accession>A0ABY6L8K4</accession>
<sequence>MNSDLYCDILVNKLNPGIRNKRRGKLSQGVIFLHDNARPHTSCKTVSTIIELGFEVLEHPAYSPDLAPSDYFLFGLLKKELKGKRFDSDEDVQKVVQDFFTRFLRVPIKRVFTSCQNDGDDCHAEVAICSILPTACVFTDAMICQFQQAGKSDLRRFAEANPADIDEASEESFKASRGWFENFKKRSGIHSVVRHGEAASSDMKAAEDYIKTFSDLIKAQGYISQQVFNCDETGLFWKKMPNRTYITAEEKMMPGHKPMKDRLTLALCTNASGDCKIKPLLVYHSENPRAFKSHKILKEKLQVMWSSNPKAWVTRKFFVEWINLVFGPTVKKYLQENNLPVQALLILNNAPAHPSNLEDDILEELKFIKFLDLPPNTTPILQPMDQQVISNFKKLYTKHLFRRCFEVTERTNLTLRPEAAAERMYEELEPGVSVEEEIVSLGKSMGLEVEERDVNELIEEHTQELTTEEIQELQSQQHTEVMQVIGFEESEEEVISTSEIKEILGMWERVSQFVEKKKPEKVATGRASDLFNDICLTHFQNILRGRKKQTSLDMFFPKRPTGESEKNVAKKAKTILASQTTDNLVTQIIDFLIYRLHSGSSQVKLKALKILHYLVRNGSPNITEQLRLKDGEIKKAADTLVPLGNYQGQTPQSQVSKATKELLEAMFQPPVPPVVPAGMPNHMNPAKKKKKAYKPIVNVADLEREDEMVISRNCSILSSIGHPALKSLHEDLIRYIASRTEMIKALATNVENLTDTLESFAELDEIEEANKPKTACRGTQTCPAPSCKETSSQTDPIKPATPAPAALPAKKPASTLPAPAPTKRKQSEAPNPPAKRTNLNGPSKPVPSHVSKPAAAQVILHGEKSAAHTVVISDDPQADPREMLKTVRAAHTLPQGVWASLLTKGKLVLHSSNPDTIPEVTTSLANKLDGMKVRQQKEILPRICLFKVDEETSNFTIEETYLETAAVRKLPGDKVVRVAHRSAPRNGTCTAFIEVDLKTFRALGVRGRIVVDGVILNFEESIRARVCFRCCGFGHNSAQCTRAPKCFHCGEDGHEGRACPSIADQRTSKCANCCSQGLPDKHEARASSCPILKSRALKF</sequence>
<name>A0ABY6L8K4_9ARAC</name>
<evidence type="ECO:0000256" key="2">
    <source>
        <dbReference type="SAM" id="MobiDB-lite"/>
    </source>
</evidence>
<dbReference type="SUPFAM" id="SSF48464">
    <property type="entry name" value="ENTH/VHS domain"/>
    <property type="match status" value="1"/>
</dbReference>
<keyword evidence="1" id="KW-0862">Zinc</keyword>
<keyword evidence="1" id="KW-0863">Zinc-finger</keyword>
<dbReference type="EMBL" id="CP092877">
    <property type="protein sequence ID" value="UYV77470.1"/>
    <property type="molecule type" value="Genomic_DNA"/>
</dbReference>
<dbReference type="Proteomes" id="UP001235939">
    <property type="component" value="Chromosome 15"/>
</dbReference>
<dbReference type="InterPro" id="IPR036397">
    <property type="entry name" value="RNaseH_sf"/>
</dbReference>
<dbReference type="Gene3D" id="3.30.420.10">
    <property type="entry name" value="Ribonuclease H-like superfamily/Ribonuclease H"/>
    <property type="match status" value="2"/>
</dbReference>
<dbReference type="Gene3D" id="4.10.60.10">
    <property type="entry name" value="Zinc finger, CCHC-type"/>
    <property type="match status" value="1"/>
</dbReference>
<organism evidence="4 5">
    <name type="scientific">Cordylochernes scorpioides</name>
    <dbReference type="NCBI Taxonomy" id="51811"/>
    <lineage>
        <taxon>Eukaryota</taxon>
        <taxon>Metazoa</taxon>
        <taxon>Ecdysozoa</taxon>
        <taxon>Arthropoda</taxon>
        <taxon>Chelicerata</taxon>
        <taxon>Arachnida</taxon>
        <taxon>Pseudoscorpiones</taxon>
        <taxon>Cheliferoidea</taxon>
        <taxon>Chernetidae</taxon>
        <taxon>Cordylochernes</taxon>
    </lineage>
</organism>
<dbReference type="Pfam" id="PF01417">
    <property type="entry name" value="ENTH"/>
    <property type="match status" value="1"/>
</dbReference>
<feature type="region of interest" description="Disordered" evidence="2">
    <location>
        <begin position="772"/>
        <end position="853"/>
    </location>
</feature>
<feature type="compositionally biased region" description="Low complexity" evidence="2">
    <location>
        <begin position="798"/>
        <end position="817"/>
    </location>
</feature>
<dbReference type="SUPFAM" id="SSF57756">
    <property type="entry name" value="Retrovirus zinc finger-like domains"/>
    <property type="match status" value="1"/>
</dbReference>
<gene>
    <name evidence="4" type="ORF">LAZ67_15001130</name>
</gene>
<evidence type="ECO:0000259" key="3">
    <source>
        <dbReference type="PROSITE" id="PS50158"/>
    </source>
</evidence>
<dbReference type="PANTHER" id="PTHR19303">
    <property type="entry name" value="TRANSPOSON"/>
    <property type="match status" value="1"/>
</dbReference>
<evidence type="ECO:0000313" key="5">
    <source>
        <dbReference type="Proteomes" id="UP001235939"/>
    </source>
</evidence>
<dbReference type="InterPro" id="IPR008942">
    <property type="entry name" value="ENTH_VHS"/>
</dbReference>
<feature type="compositionally biased region" description="Polar residues" evidence="2">
    <location>
        <begin position="777"/>
        <end position="795"/>
    </location>
</feature>
<dbReference type="InterPro" id="IPR036875">
    <property type="entry name" value="Znf_CCHC_sf"/>
</dbReference>
<dbReference type="Gene3D" id="1.25.40.90">
    <property type="match status" value="1"/>
</dbReference>
<keyword evidence="5" id="KW-1185">Reference proteome</keyword>
<feature type="compositionally biased region" description="Low complexity" evidence="2">
    <location>
        <begin position="842"/>
        <end position="853"/>
    </location>
</feature>
<dbReference type="PANTHER" id="PTHR19303:SF27">
    <property type="entry name" value="HTH CENPB-TYPE DOMAIN-CONTAINING PROTEIN"/>
    <property type="match status" value="1"/>
</dbReference>
<evidence type="ECO:0000256" key="1">
    <source>
        <dbReference type="PROSITE-ProRule" id="PRU00047"/>
    </source>
</evidence>
<protein>
    <recommendedName>
        <fullName evidence="3">CCHC-type domain-containing protein</fullName>
    </recommendedName>
</protein>
<dbReference type="InterPro" id="IPR004875">
    <property type="entry name" value="DDE_SF_endonuclease_dom"/>
</dbReference>
<dbReference type="InterPro" id="IPR050863">
    <property type="entry name" value="CenT-Element_Derived"/>
</dbReference>
<dbReference type="InterPro" id="IPR013809">
    <property type="entry name" value="ENTH"/>
</dbReference>
<evidence type="ECO:0000313" key="4">
    <source>
        <dbReference type="EMBL" id="UYV77470.1"/>
    </source>
</evidence>
<dbReference type="Pfam" id="PF03184">
    <property type="entry name" value="DDE_1"/>
    <property type="match status" value="1"/>
</dbReference>
<feature type="domain" description="CCHC-type" evidence="3">
    <location>
        <begin position="1045"/>
        <end position="1061"/>
    </location>
</feature>
<dbReference type="SMART" id="SM00343">
    <property type="entry name" value="ZnF_C2HC"/>
    <property type="match status" value="2"/>
</dbReference>
<dbReference type="InterPro" id="IPR001878">
    <property type="entry name" value="Znf_CCHC"/>
</dbReference>
<proteinExistence type="predicted"/>
<keyword evidence="1" id="KW-0479">Metal-binding</keyword>
<dbReference type="PROSITE" id="PS50158">
    <property type="entry name" value="ZF_CCHC"/>
    <property type="match status" value="1"/>
</dbReference>
<reference evidence="4 5" key="1">
    <citation type="submission" date="2022-01" db="EMBL/GenBank/DDBJ databases">
        <title>A chromosomal length assembly of Cordylochernes scorpioides.</title>
        <authorList>
            <person name="Zeh D."/>
            <person name="Zeh J."/>
        </authorList>
    </citation>
    <scope>NUCLEOTIDE SEQUENCE [LARGE SCALE GENOMIC DNA]</scope>
    <source>
        <strain evidence="4">IN4F17</strain>
        <tissue evidence="4">Whole Body</tissue>
    </source>
</reference>